<protein>
    <submittedName>
        <fullName evidence="1">Uncharacterized protein</fullName>
    </submittedName>
</protein>
<proteinExistence type="predicted"/>
<comment type="caution">
    <text evidence="1">The sequence shown here is derived from an EMBL/GenBank/DDBJ whole genome shotgun (WGS) entry which is preliminary data.</text>
</comment>
<accession>A0A3E3IE54</accession>
<sequence>MRDNKERLTYRPEPETRQKIEQWYERDNCRSMNEFIDKAVSFYADCLAANCNDMLPKSISAAVDGRLSILEKNLSALSFNHSVELDMLVGIINDIAKLDQDDLKRRRAQSVRNVKSTNGRISLERRAQMRGEDAWDDGEWQS</sequence>
<name>A0A3E3IE54_9FIRM</name>
<gene>
    <name evidence="1" type="ORF">DXC40_17355</name>
</gene>
<dbReference type="AlphaFoldDB" id="A0A3E3IE54"/>
<evidence type="ECO:0000313" key="1">
    <source>
        <dbReference type="EMBL" id="RGE65316.1"/>
    </source>
</evidence>
<evidence type="ECO:0000313" key="2">
    <source>
        <dbReference type="Proteomes" id="UP000260828"/>
    </source>
</evidence>
<reference evidence="1 2" key="1">
    <citation type="submission" date="2018-08" db="EMBL/GenBank/DDBJ databases">
        <title>A genome reference for cultivated species of the human gut microbiota.</title>
        <authorList>
            <person name="Zou Y."/>
            <person name="Xue W."/>
            <person name="Luo G."/>
        </authorList>
    </citation>
    <scope>NUCLEOTIDE SEQUENCE [LARGE SCALE GENOMIC DNA]</scope>
    <source>
        <strain evidence="1 2">TF05-12AC</strain>
    </source>
</reference>
<dbReference type="EMBL" id="QVME01000014">
    <property type="protein sequence ID" value="RGE65316.1"/>
    <property type="molecule type" value="Genomic_DNA"/>
</dbReference>
<organism evidence="1 2">
    <name type="scientific">Anaerotruncus colihominis</name>
    <dbReference type="NCBI Taxonomy" id="169435"/>
    <lineage>
        <taxon>Bacteria</taxon>
        <taxon>Bacillati</taxon>
        <taxon>Bacillota</taxon>
        <taxon>Clostridia</taxon>
        <taxon>Eubacteriales</taxon>
        <taxon>Oscillospiraceae</taxon>
        <taxon>Anaerotruncus</taxon>
    </lineage>
</organism>
<dbReference type="Proteomes" id="UP000260828">
    <property type="component" value="Unassembled WGS sequence"/>
</dbReference>
<dbReference type="RefSeq" id="WP_117547006.1">
    <property type="nucleotide sequence ID" value="NZ_QVME01000014.1"/>
</dbReference>